<dbReference type="InterPro" id="IPR057207">
    <property type="entry name" value="FBXL15_LRR"/>
</dbReference>
<feature type="region of interest" description="Disordered" evidence="2">
    <location>
        <begin position="82"/>
        <end position="104"/>
    </location>
</feature>
<dbReference type="GO" id="GO:0019005">
    <property type="term" value="C:SCF ubiquitin ligase complex"/>
    <property type="evidence" value="ECO:0007669"/>
    <property type="project" value="TreeGrafter"/>
</dbReference>
<feature type="compositionally biased region" description="Polar residues" evidence="2">
    <location>
        <begin position="94"/>
        <end position="104"/>
    </location>
</feature>
<dbReference type="Pfam" id="PF13516">
    <property type="entry name" value="LRR_6"/>
    <property type="match status" value="3"/>
</dbReference>
<feature type="coiled-coil region" evidence="1">
    <location>
        <begin position="1359"/>
        <end position="1386"/>
    </location>
</feature>
<feature type="region of interest" description="Disordered" evidence="2">
    <location>
        <begin position="1"/>
        <end position="26"/>
    </location>
</feature>
<protein>
    <recommendedName>
        <fullName evidence="3">F-box/LRR-repeat protein 15-like leucin rich repeat domain-containing protein</fullName>
    </recommendedName>
</protein>
<keyword evidence="1" id="KW-0175">Coiled coil</keyword>
<dbReference type="InterPro" id="IPR006553">
    <property type="entry name" value="Leu-rich_rpt_Cys-con_subtyp"/>
</dbReference>
<dbReference type="EMBL" id="KI913117">
    <property type="protein sequence ID" value="ETV85813.1"/>
    <property type="molecule type" value="Genomic_DNA"/>
</dbReference>
<dbReference type="GeneID" id="20804373"/>
<dbReference type="InterPro" id="IPR000048">
    <property type="entry name" value="IQ_motif_EF-hand-BS"/>
</dbReference>
<dbReference type="Pfam" id="PF25372">
    <property type="entry name" value="DUF7885"/>
    <property type="match status" value="1"/>
</dbReference>
<dbReference type="PANTHER" id="PTHR13318">
    <property type="entry name" value="PARTNER OF PAIRED, ISOFORM B-RELATED"/>
    <property type="match status" value="1"/>
</dbReference>
<dbReference type="RefSeq" id="XP_009824285.1">
    <property type="nucleotide sequence ID" value="XM_009825983.1"/>
</dbReference>
<dbReference type="SMART" id="SM00015">
    <property type="entry name" value="IQ"/>
    <property type="match status" value="7"/>
</dbReference>
<evidence type="ECO:0000259" key="3">
    <source>
        <dbReference type="Pfam" id="PF25372"/>
    </source>
</evidence>
<dbReference type="SMART" id="SM00367">
    <property type="entry name" value="LRR_CC"/>
    <property type="match status" value="12"/>
</dbReference>
<dbReference type="VEuPathDB" id="FungiDB:H257_02377"/>
<evidence type="ECO:0000313" key="4">
    <source>
        <dbReference type="EMBL" id="ETV85813.1"/>
    </source>
</evidence>
<proteinExistence type="predicted"/>
<dbReference type="OrthoDB" id="550575at2759"/>
<dbReference type="STRING" id="112090.W4H3S9"/>
<evidence type="ECO:0000256" key="2">
    <source>
        <dbReference type="SAM" id="MobiDB-lite"/>
    </source>
</evidence>
<dbReference type="SUPFAM" id="SSF52047">
    <property type="entry name" value="RNI-like"/>
    <property type="match status" value="1"/>
</dbReference>
<gene>
    <name evidence="4" type="ORF">H257_02377</name>
</gene>
<dbReference type="InterPro" id="IPR032675">
    <property type="entry name" value="LRR_dom_sf"/>
</dbReference>
<feature type="domain" description="F-box/LRR-repeat protein 15-like leucin rich repeat" evidence="3">
    <location>
        <begin position="196"/>
        <end position="310"/>
    </location>
</feature>
<dbReference type="PROSITE" id="PS50096">
    <property type="entry name" value="IQ"/>
    <property type="match status" value="4"/>
</dbReference>
<dbReference type="GO" id="GO:0031146">
    <property type="term" value="P:SCF-dependent proteasomal ubiquitin-dependent protein catabolic process"/>
    <property type="evidence" value="ECO:0007669"/>
    <property type="project" value="TreeGrafter"/>
</dbReference>
<dbReference type="InterPro" id="IPR001611">
    <property type="entry name" value="Leu-rich_rpt"/>
</dbReference>
<accession>W4H3S9</accession>
<organism evidence="4">
    <name type="scientific">Aphanomyces astaci</name>
    <name type="common">Crayfish plague agent</name>
    <dbReference type="NCBI Taxonomy" id="112090"/>
    <lineage>
        <taxon>Eukaryota</taxon>
        <taxon>Sar</taxon>
        <taxon>Stramenopiles</taxon>
        <taxon>Oomycota</taxon>
        <taxon>Saprolegniomycetes</taxon>
        <taxon>Saprolegniales</taxon>
        <taxon>Verrucalvaceae</taxon>
        <taxon>Aphanomyces</taxon>
    </lineage>
</organism>
<name>W4H3S9_APHAT</name>
<dbReference type="PANTHER" id="PTHR13318:SF95">
    <property type="entry name" value="F-BOX PROTEIN YLR352W"/>
    <property type="match status" value="1"/>
</dbReference>
<evidence type="ECO:0000256" key="1">
    <source>
        <dbReference type="SAM" id="Coils"/>
    </source>
</evidence>
<sequence>MVPSSPSPYHSLQEDPSMPSTSRRKRSFRVFQESSTLLRTRGYLIPLPVTANPLPELLEPRSTTPTFLPRPSSFAKMFHRKPKPHLSRLPSIDPNATLSNNNRPDSSSDIVLHILSEPRAPVVPAAPTTAPLPSHSVTCSIPIDLYYTNEFHTTLSTSVTLSGWKVLDADLSLLSSLQLSCANPSQHLQHIYLNECSDFTDAGLTSLGGLPSLRTLHCRSCPQLLGHGLFAFTSSASLADLDISSNPWVHDAVFAFIVRSFSKLQSLRIAHCTQVTNQGLYALADRPHSSFTPLLQLDVSGCIKLSDAGLLVVLTHCLKLEHITIAHLPALEGITMYAALPQQRLSPCLLAHVDLSHTKSLHFSVLPNIAKGCGRRLTRLNLTHTHGVSDAGLMALGKHCPHLEVLTLNGCCDITDVGVTHLVQYVPVLSEHDADFELHPTTARCTQLRALDLTGCVLVSTIGVVAVATQCQHLSTLVLHGVPHIDSIAHVELAARCRLLADVGVTGMLVSAGDSTNFFAAPKLPPASLRALLVDSTATSFNFTKSACEPDHVAAALRAATSRQFKDLHLGSLVTDDVCAALVLCLTACSSSLRTLDLSRSRRFSTSSLQRVLQVTPQLTSLDIEHCDQLTNDLFVTLTQSCRHLEHINVAGNVYISDIGVCCLEPEIVCPRLMSLTIRGCANVTKACLAAVAATHPRSQVGDGGLEPRPFDIGGFLARRRAVHQAACKVITWMRLCLQRYREHQLRRRLRWTRLNFRAQCARRIQRRVRAIRSAAAEAAQVRQAAIDAAVRRDAAARVLVRYLRVFMLRLVIRRQVDAKRAADAFDAAVRKRFVENAATIAIQRAYRYYRGRLVTIQWQDRLTAYKTCRHRRALQVQQLVRGHRGRVTALALLQTEQTTLFAYMFNGYETMLASLALHRVARGFLGRRRAGARRAYVSDVARIRTASASVIQRAFRAYFASIALSRHLFSNATTIQALVRGRMGRKQAASYVLQQRYASAVVLCLLATHSIFQLKLAQPWQTKRHAGTHVAMSMQRCWRGYRGRVKANAQRSHHLHQMYMEDVSARVLQRFFAHIRTRRRLARFRAYVAHRHASATKIQATFRMWLGKVRAYAVYLGRQRQWKHHVIRSLYYQGLVYPATHAWSHWRLVQEGAMHVLVQFYRQSLRSRGWMAPSYIRHRHQRATHIQAWIRGHLTRKVVQRYAIQMDAAARCVQRGWHRKVEWKKWRAVVEGLRDKKRRQDSEDRASGIAKTRMKQFANDMLTRQATSAVVLQRTYRTWKQRHVYKKVRDGRVAQWKAEGGAKLDAHMAASCSHAVFRAQVWTDTMAKAVAVSQDLYIAQDVAIAYDEIVAMTTELMPLDLDEEIDALEQELADLTRECHSEYATYEELAAEEADVDAWVAYFDRVRVSPKLKRERESALQSLAPFVTQGKRLIMETSQLANECSRLSHELIRLDRMRRAFYEAATDRLSFDPLLYELDIDRMLDALEPQWQPNSVHLKDMVLSQVDNLLKPSNDKS</sequence>
<reference evidence="4" key="1">
    <citation type="submission" date="2013-12" db="EMBL/GenBank/DDBJ databases">
        <title>The Genome Sequence of Aphanomyces astaci APO3.</title>
        <authorList>
            <consortium name="The Broad Institute Genomics Platform"/>
            <person name="Russ C."/>
            <person name="Tyler B."/>
            <person name="van West P."/>
            <person name="Dieguez-Uribeondo J."/>
            <person name="Young S.K."/>
            <person name="Zeng Q."/>
            <person name="Gargeya S."/>
            <person name="Fitzgerald M."/>
            <person name="Abouelleil A."/>
            <person name="Alvarado L."/>
            <person name="Chapman S.B."/>
            <person name="Gainer-Dewar J."/>
            <person name="Goldberg J."/>
            <person name="Griggs A."/>
            <person name="Gujja S."/>
            <person name="Hansen M."/>
            <person name="Howarth C."/>
            <person name="Imamovic A."/>
            <person name="Ireland A."/>
            <person name="Larimer J."/>
            <person name="McCowan C."/>
            <person name="Murphy C."/>
            <person name="Pearson M."/>
            <person name="Poon T.W."/>
            <person name="Priest M."/>
            <person name="Roberts A."/>
            <person name="Saif S."/>
            <person name="Shea T."/>
            <person name="Sykes S."/>
            <person name="Wortman J."/>
            <person name="Nusbaum C."/>
            <person name="Birren B."/>
        </authorList>
    </citation>
    <scope>NUCLEOTIDE SEQUENCE [LARGE SCALE GENOMIC DNA]</scope>
    <source>
        <strain evidence="4">APO3</strain>
    </source>
</reference>
<dbReference type="Gene3D" id="3.80.10.10">
    <property type="entry name" value="Ribonuclease Inhibitor"/>
    <property type="match status" value="4"/>
</dbReference>